<gene>
    <name evidence="2" type="ORF">WMY93_014759</name>
</gene>
<accession>A0AAW0P201</accession>
<dbReference type="SUPFAM" id="SSF81321">
    <property type="entry name" value="Family A G protein-coupled receptor-like"/>
    <property type="match status" value="1"/>
</dbReference>
<evidence type="ECO:0000313" key="2">
    <source>
        <dbReference type="EMBL" id="KAK7910075.1"/>
    </source>
</evidence>
<organism evidence="2 3">
    <name type="scientific">Mugilogobius chulae</name>
    <name type="common">yellowstripe goby</name>
    <dbReference type="NCBI Taxonomy" id="88201"/>
    <lineage>
        <taxon>Eukaryota</taxon>
        <taxon>Metazoa</taxon>
        <taxon>Chordata</taxon>
        <taxon>Craniata</taxon>
        <taxon>Vertebrata</taxon>
        <taxon>Euteleostomi</taxon>
        <taxon>Actinopterygii</taxon>
        <taxon>Neopterygii</taxon>
        <taxon>Teleostei</taxon>
        <taxon>Neoteleostei</taxon>
        <taxon>Acanthomorphata</taxon>
        <taxon>Gobiaria</taxon>
        <taxon>Gobiiformes</taxon>
        <taxon>Gobioidei</taxon>
        <taxon>Gobiidae</taxon>
        <taxon>Gobionellinae</taxon>
        <taxon>Mugilogobius</taxon>
    </lineage>
</organism>
<keyword evidence="1" id="KW-0472">Membrane</keyword>
<keyword evidence="1" id="KW-0812">Transmembrane</keyword>
<dbReference type="Gene3D" id="1.20.1070.10">
    <property type="entry name" value="Rhodopsin 7-helix transmembrane proteins"/>
    <property type="match status" value="1"/>
</dbReference>
<evidence type="ECO:0000313" key="3">
    <source>
        <dbReference type="Proteomes" id="UP001460270"/>
    </source>
</evidence>
<feature type="transmembrane region" description="Helical" evidence="1">
    <location>
        <begin position="41"/>
        <end position="61"/>
    </location>
</feature>
<dbReference type="Proteomes" id="UP001460270">
    <property type="component" value="Unassembled WGS sequence"/>
</dbReference>
<sequence>MDIFTNSSSISTIAVFYMCATTATGNIIFTSCFSHSDVFTFHMMAIEMLTTVAAVLFMYGLSTKMEELTITAGLIFTFCSTGQIYFHSLTCVERYLAVVHPITYLRLKKRGGVTIRNISIGVAWDREKGVGVRE</sequence>
<protein>
    <submittedName>
        <fullName evidence="2">Uncharacterized protein</fullName>
    </submittedName>
</protein>
<dbReference type="AlphaFoldDB" id="A0AAW0P201"/>
<reference evidence="3" key="1">
    <citation type="submission" date="2024-04" db="EMBL/GenBank/DDBJ databases">
        <title>Salinicola lusitanus LLJ914,a marine bacterium isolated from the Okinawa Trough.</title>
        <authorList>
            <person name="Li J."/>
        </authorList>
    </citation>
    <scope>NUCLEOTIDE SEQUENCE [LARGE SCALE GENOMIC DNA]</scope>
</reference>
<name>A0AAW0P201_9GOBI</name>
<keyword evidence="3" id="KW-1185">Reference proteome</keyword>
<comment type="caution">
    <text evidence="2">The sequence shown here is derived from an EMBL/GenBank/DDBJ whole genome shotgun (WGS) entry which is preliminary data.</text>
</comment>
<dbReference type="EMBL" id="JBBPFD010000010">
    <property type="protein sequence ID" value="KAK7910075.1"/>
    <property type="molecule type" value="Genomic_DNA"/>
</dbReference>
<evidence type="ECO:0000256" key="1">
    <source>
        <dbReference type="SAM" id="Phobius"/>
    </source>
</evidence>
<proteinExistence type="predicted"/>
<keyword evidence="1" id="KW-1133">Transmembrane helix</keyword>
<feature type="transmembrane region" description="Helical" evidence="1">
    <location>
        <begin position="12"/>
        <end position="29"/>
    </location>
</feature>